<evidence type="ECO:0000259" key="2">
    <source>
        <dbReference type="Pfam" id="PF13439"/>
    </source>
</evidence>
<sequence length="410" mass="46562">MSQKKTIWIINQYASTPNTGFIGRHYYLAQELADLGHKVYVVSASYTHSQSNPVSFEGDYKFEDFGDNFKFLWLKTPVYQKSTSKRRVLNWFEFGWKIKGLNKIIKDKPDVILYSSLSLVGFLGAERLAKKNKVPLIFEVRDIWPLSLIEIGGYSASHPFVRFLQWVEDRAYQKSDKVISNLKNAVDHMVSRGLDPQKFYWIPNGFSSKEVATKEALPSNIEKQLPENKFIVGYTGSIGIANCLQNLIGAAIKLQDRSDIHFAIVGKGEYKEVLQQQVADHQLSNVTFIDPIPKTQIQSMLDKFGACYIGLKKDPLFRFGVSPNKLFDYLYAGKPVIYAIDSGNYKPVSDAGAGYEVTPENTDELVCTIEKLAAIPESDRKIMGENGRKYVKDLYDYKALALKLEHTLFE</sequence>
<dbReference type="GO" id="GO:0016758">
    <property type="term" value="F:hexosyltransferase activity"/>
    <property type="evidence" value="ECO:0007669"/>
    <property type="project" value="TreeGrafter"/>
</dbReference>
<dbReference type="SUPFAM" id="SSF53756">
    <property type="entry name" value="UDP-Glycosyltransferase/glycogen phosphorylase"/>
    <property type="match status" value="1"/>
</dbReference>
<feature type="domain" description="Glycosyltransferase subfamily 4-like N-terminal" evidence="2">
    <location>
        <begin position="26"/>
        <end position="206"/>
    </location>
</feature>
<dbReference type="InterPro" id="IPR050194">
    <property type="entry name" value="Glycosyltransferase_grp1"/>
</dbReference>
<reference evidence="3" key="1">
    <citation type="submission" date="2020-09" db="EMBL/GenBank/DDBJ databases">
        <title>Distribution of Beta-Lactamase Producing Gram-Negative Bacterial Isolates in Isabela River of Santo Domingo, Dominican Republic.</title>
        <authorList>
            <person name="Calderon V."/>
            <person name="Bonnelly R."/>
            <person name="Del Rosario C."/>
            <person name="Duarte A."/>
            <person name="Barauna R."/>
            <person name="Juca Ramos R.T."/>
            <person name="Perdomo O.P."/>
            <person name="Rodriguez De Francisco L.E."/>
            <person name="Franco De Los Santos E.F."/>
        </authorList>
    </citation>
    <scope>NUCLEOTIDE SEQUENCE</scope>
    <source>
        <strain evidence="3">INTEC_BI15</strain>
    </source>
</reference>
<name>A0AAP1QWY5_ACIBA</name>
<accession>A0AAP1QWY5</accession>
<evidence type="ECO:0000259" key="1">
    <source>
        <dbReference type="Pfam" id="PF00534"/>
    </source>
</evidence>
<gene>
    <name evidence="3" type="ORF">IHV20_08495</name>
</gene>
<feature type="domain" description="Glycosyl transferase family 1" evidence="1">
    <location>
        <begin position="223"/>
        <end position="389"/>
    </location>
</feature>
<dbReference type="RefSeq" id="WP_072618840.1">
    <property type="nucleotide sequence ID" value="NZ_CP138324.1"/>
</dbReference>
<organism evidence="3 4">
    <name type="scientific">Acinetobacter baumannii</name>
    <dbReference type="NCBI Taxonomy" id="470"/>
    <lineage>
        <taxon>Bacteria</taxon>
        <taxon>Pseudomonadati</taxon>
        <taxon>Pseudomonadota</taxon>
        <taxon>Gammaproteobacteria</taxon>
        <taxon>Moraxellales</taxon>
        <taxon>Moraxellaceae</taxon>
        <taxon>Acinetobacter</taxon>
        <taxon>Acinetobacter calcoaceticus/baumannii complex</taxon>
    </lineage>
</organism>
<dbReference type="EMBL" id="JACZEI010000005">
    <property type="protein sequence ID" value="MBE0330191.1"/>
    <property type="molecule type" value="Genomic_DNA"/>
</dbReference>
<evidence type="ECO:0000313" key="4">
    <source>
        <dbReference type="Proteomes" id="UP000655940"/>
    </source>
</evidence>
<evidence type="ECO:0000313" key="3">
    <source>
        <dbReference type="EMBL" id="MBE0330191.1"/>
    </source>
</evidence>
<proteinExistence type="predicted"/>
<dbReference type="Proteomes" id="UP000655940">
    <property type="component" value="Unassembled WGS sequence"/>
</dbReference>
<comment type="caution">
    <text evidence="3">The sequence shown here is derived from an EMBL/GenBank/DDBJ whole genome shotgun (WGS) entry which is preliminary data.</text>
</comment>
<protein>
    <submittedName>
        <fullName evidence="3">Glycosyltransferase family 4 protein</fullName>
    </submittedName>
</protein>
<dbReference type="InterPro" id="IPR028098">
    <property type="entry name" value="Glyco_trans_4-like_N"/>
</dbReference>
<dbReference type="PANTHER" id="PTHR45947">
    <property type="entry name" value="SULFOQUINOVOSYL TRANSFERASE SQD2"/>
    <property type="match status" value="1"/>
</dbReference>
<dbReference type="Pfam" id="PF00534">
    <property type="entry name" value="Glycos_transf_1"/>
    <property type="match status" value="1"/>
</dbReference>
<dbReference type="PANTHER" id="PTHR45947:SF3">
    <property type="entry name" value="SULFOQUINOVOSYL TRANSFERASE SQD2"/>
    <property type="match status" value="1"/>
</dbReference>
<dbReference type="AlphaFoldDB" id="A0AAP1QWY5"/>
<dbReference type="Pfam" id="PF13439">
    <property type="entry name" value="Glyco_transf_4"/>
    <property type="match status" value="1"/>
</dbReference>
<dbReference type="CDD" id="cd03794">
    <property type="entry name" value="GT4_WbuB-like"/>
    <property type="match status" value="1"/>
</dbReference>
<dbReference type="Gene3D" id="3.40.50.2000">
    <property type="entry name" value="Glycogen Phosphorylase B"/>
    <property type="match status" value="2"/>
</dbReference>
<dbReference type="InterPro" id="IPR001296">
    <property type="entry name" value="Glyco_trans_1"/>
</dbReference>